<dbReference type="SUPFAM" id="SSF103473">
    <property type="entry name" value="MFS general substrate transporter"/>
    <property type="match status" value="1"/>
</dbReference>
<dbReference type="Proteomes" id="UP000605361">
    <property type="component" value="Unassembled WGS sequence"/>
</dbReference>
<dbReference type="RefSeq" id="WP_195896461.1">
    <property type="nucleotide sequence ID" value="NZ_JADOGI010000046.1"/>
</dbReference>
<feature type="transmembrane region" description="Helical" evidence="1">
    <location>
        <begin position="87"/>
        <end position="120"/>
    </location>
</feature>
<evidence type="ECO:0000313" key="3">
    <source>
        <dbReference type="Proteomes" id="UP000605361"/>
    </source>
</evidence>
<name>A0A931A9J4_9ACTN</name>
<dbReference type="AlphaFoldDB" id="A0A931A9J4"/>
<comment type="caution">
    <text evidence="2">The sequence shown here is derived from an EMBL/GenBank/DDBJ whole genome shotgun (WGS) entry which is preliminary data.</text>
</comment>
<reference evidence="2" key="1">
    <citation type="submission" date="2020-11" db="EMBL/GenBank/DDBJ databases">
        <title>Whole-genome analyses of Nonomuraea sp. K274.</title>
        <authorList>
            <person name="Veyisoglu A."/>
        </authorList>
    </citation>
    <scope>NUCLEOTIDE SEQUENCE</scope>
    <source>
        <strain evidence="2">K274</strain>
    </source>
</reference>
<dbReference type="InterPro" id="IPR036259">
    <property type="entry name" value="MFS_trans_sf"/>
</dbReference>
<accession>A0A931A9J4</accession>
<proteinExistence type="predicted"/>
<feature type="transmembrane region" description="Helical" evidence="1">
    <location>
        <begin position="56"/>
        <end position="75"/>
    </location>
</feature>
<keyword evidence="3" id="KW-1185">Reference proteome</keyword>
<organism evidence="2 3">
    <name type="scientific">Nonomuraea cypriaca</name>
    <dbReference type="NCBI Taxonomy" id="1187855"/>
    <lineage>
        <taxon>Bacteria</taxon>
        <taxon>Bacillati</taxon>
        <taxon>Actinomycetota</taxon>
        <taxon>Actinomycetes</taxon>
        <taxon>Streptosporangiales</taxon>
        <taxon>Streptosporangiaceae</taxon>
        <taxon>Nonomuraea</taxon>
    </lineage>
</organism>
<sequence length="125" mass="12886">MVEERRNSRAGDRIAAWFIEQWGRRSAATVNAPDGPAGADHHAVVLAHQERPWPDLVAAALALFGVTALASRWAGAFLLDRCSPRGVLAAGLAATGAALIGLALAHGPAQVLIAIALVGLGLRAV</sequence>
<evidence type="ECO:0000256" key="1">
    <source>
        <dbReference type="SAM" id="Phobius"/>
    </source>
</evidence>
<keyword evidence="1" id="KW-1133">Transmembrane helix</keyword>
<dbReference type="Gene3D" id="1.20.1250.20">
    <property type="entry name" value="MFS general substrate transporter like domains"/>
    <property type="match status" value="1"/>
</dbReference>
<keyword evidence="1" id="KW-0812">Transmembrane</keyword>
<keyword evidence="1" id="KW-0472">Membrane</keyword>
<protein>
    <submittedName>
        <fullName evidence="2">Uncharacterized protein</fullName>
    </submittedName>
</protein>
<dbReference type="EMBL" id="JADOGI010000046">
    <property type="protein sequence ID" value="MBF8187500.1"/>
    <property type="molecule type" value="Genomic_DNA"/>
</dbReference>
<evidence type="ECO:0000313" key="2">
    <source>
        <dbReference type="EMBL" id="MBF8187500.1"/>
    </source>
</evidence>
<gene>
    <name evidence="2" type="ORF">ITP53_17510</name>
</gene>